<proteinExistence type="predicted"/>
<name>A0A7R8GZJ5_LEPSM</name>
<evidence type="ECO:0000313" key="2">
    <source>
        <dbReference type="EMBL" id="CAF2767037.1"/>
    </source>
</evidence>
<dbReference type="GO" id="GO:0005886">
    <property type="term" value="C:plasma membrane"/>
    <property type="evidence" value="ECO:0007669"/>
    <property type="project" value="TreeGrafter"/>
</dbReference>
<sequence length="463" mass="54021">MSATENIKKDHAHCSTLNVSHSDIIISLENRYEGLPDMLVFNFTVSMVILTLLLPIPTRVEDYSSPLVYTEYIVDCGVRIKKFIRFVFSRDWLYMREEVFLPLYGQEGYHLLRFQRYLLISLVLMSFINLGVIMPINVINGDVKYPDSFSASTLGNLSPHSPYVWTHIIVGNLHTIVIMVVMSRFVRKFDQIPLDSEVHIKKLVLLKGLPYSICKESGVRDWEEVKSFYETMRYQTLEDINNERRERIIDGPLDWAFVEFEREDHAKFIMECEKYDEIKETTFEILQAPEKRYLLQLYWNLFIQGSVGGEKNKSRWECIFLPNSGVFFIDYLITSAFYRKCVSLTFLLGAALGVSCPWVTVFALLFMVIRHLVDTDRFQGSYESTKLDVDFYFLIVSIAIGGTLFQQFFTSLFLIIKSHGEEHFLKAEMFSALLTVFFTFIMSCQLSSGWKKLFSIENIKWIK</sequence>
<protein>
    <submittedName>
        <fullName evidence="2">TMEM63</fullName>
    </submittedName>
</protein>
<dbReference type="PANTHER" id="PTHR13018:SF5">
    <property type="entry name" value="RE44586P"/>
    <property type="match status" value="1"/>
</dbReference>
<dbReference type="Proteomes" id="UP000675881">
    <property type="component" value="Chromosome 1"/>
</dbReference>
<dbReference type="GO" id="GO:0005227">
    <property type="term" value="F:calcium-activated cation channel activity"/>
    <property type="evidence" value="ECO:0007669"/>
    <property type="project" value="InterPro"/>
</dbReference>
<evidence type="ECO:0000313" key="3">
    <source>
        <dbReference type="Proteomes" id="UP000675881"/>
    </source>
</evidence>
<accession>A0A7R8GZJ5</accession>
<evidence type="ECO:0000259" key="1">
    <source>
        <dbReference type="Pfam" id="PF13967"/>
    </source>
</evidence>
<dbReference type="InterPro" id="IPR045122">
    <property type="entry name" value="Csc1-like"/>
</dbReference>
<dbReference type="OrthoDB" id="1689567at2759"/>
<keyword evidence="3" id="KW-1185">Reference proteome</keyword>
<dbReference type="Pfam" id="PF13967">
    <property type="entry name" value="RSN1_TM"/>
    <property type="match status" value="1"/>
</dbReference>
<dbReference type="EMBL" id="HG994580">
    <property type="protein sequence ID" value="CAF2767037.1"/>
    <property type="molecule type" value="Genomic_DNA"/>
</dbReference>
<gene>
    <name evidence="2" type="ORF">LSAA_1536</name>
</gene>
<organism evidence="2 3">
    <name type="scientific">Lepeophtheirus salmonis</name>
    <name type="common">Salmon louse</name>
    <name type="synonym">Caligus salmonis</name>
    <dbReference type="NCBI Taxonomy" id="72036"/>
    <lineage>
        <taxon>Eukaryota</taxon>
        <taxon>Metazoa</taxon>
        <taxon>Ecdysozoa</taxon>
        <taxon>Arthropoda</taxon>
        <taxon>Crustacea</taxon>
        <taxon>Multicrustacea</taxon>
        <taxon>Hexanauplia</taxon>
        <taxon>Copepoda</taxon>
        <taxon>Siphonostomatoida</taxon>
        <taxon>Caligidae</taxon>
        <taxon>Lepeophtheirus</taxon>
    </lineage>
</organism>
<reference evidence="2" key="1">
    <citation type="submission" date="2021-02" db="EMBL/GenBank/DDBJ databases">
        <authorList>
            <person name="Bekaert M."/>
        </authorList>
    </citation>
    <scope>NUCLEOTIDE SEQUENCE</scope>
    <source>
        <strain evidence="2">IoA-00</strain>
    </source>
</reference>
<feature type="domain" description="CSC1/OSCA1-like N-terminal transmembrane" evidence="1">
    <location>
        <begin position="91"/>
        <end position="183"/>
    </location>
</feature>
<dbReference type="PANTHER" id="PTHR13018">
    <property type="entry name" value="PROBABLE MEMBRANE PROTEIN DUF221-RELATED"/>
    <property type="match status" value="1"/>
</dbReference>
<dbReference type="AlphaFoldDB" id="A0A7R8GZJ5"/>
<dbReference type="InterPro" id="IPR032880">
    <property type="entry name" value="CSC1/OSCA1-like_N"/>
</dbReference>